<protein>
    <recommendedName>
        <fullName evidence="11">Copper acquisition factor BIM1-like domain-containing protein</fullName>
    </recommendedName>
</protein>
<gene>
    <name evidence="12" type="ORF">ED733_003670</name>
</gene>
<keyword evidence="9" id="KW-0812">Transmembrane</keyword>
<evidence type="ECO:0000313" key="13">
    <source>
        <dbReference type="Proteomes" id="UP000317257"/>
    </source>
</evidence>
<dbReference type="EMBL" id="SBHS01000018">
    <property type="protein sequence ID" value="TWU73412.1"/>
    <property type="molecule type" value="Genomic_DNA"/>
</dbReference>
<keyword evidence="3" id="KW-0336">GPI-anchor</keyword>
<feature type="region of interest" description="Disordered" evidence="8">
    <location>
        <begin position="151"/>
        <end position="177"/>
    </location>
</feature>
<feature type="chain" id="PRO_5023018883" description="Copper acquisition factor BIM1-like domain-containing protein" evidence="10">
    <location>
        <begin position="18"/>
        <end position="243"/>
    </location>
</feature>
<comment type="subcellular location">
    <subcellularLocation>
        <location evidence="1">Cell membrane</location>
        <topology evidence="1">Lipid-anchor</topology>
        <topology evidence="1">GPI-anchor</topology>
    </subcellularLocation>
</comment>
<accession>A0A5C6G6J7</accession>
<reference evidence="13" key="1">
    <citation type="submission" date="2018-12" db="EMBL/GenBank/DDBJ databases">
        <title>The complete genome of Metarhizium rileyi, a key fungal pathogen of Lepidoptera.</title>
        <authorList>
            <person name="Binneck E."/>
            <person name="Lastra C.C.L."/>
            <person name="Sosa-Gomez D.R."/>
        </authorList>
    </citation>
    <scope>NUCLEOTIDE SEQUENCE [LARGE SCALE GENOMIC DNA]</scope>
    <source>
        <strain evidence="13">Cep018-CH2</strain>
    </source>
</reference>
<keyword evidence="5 9" id="KW-0472">Membrane</keyword>
<evidence type="ECO:0000313" key="12">
    <source>
        <dbReference type="EMBL" id="TWU73412.1"/>
    </source>
</evidence>
<keyword evidence="2" id="KW-1003">Cell membrane</keyword>
<evidence type="ECO:0000256" key="4">
    <source>
        <dbReference type="ARBA" id="ARBA00022729"/>
    </source>
</evidence>
<feature type="transmembrane region" description="Helical" evidence="9">
    <location>
        <begin position="184"/>
        <end position="207"/>
    </location>
</feature>
<evidence type="ECO:0000256" key="8">
    <source>
        <dbReference type="SAM" id="MobiDB-lite"/>
    </source>
</evidence>
<evidence type="ECO:0000259" key="11">
    <source>
        <dbReference type="Pfam" id="PF20238"/>
    </source>
</evidence>
<dbReference type="GO" id="GO:0098552">
    <property type="term" value="C:side of membrane"/>
    <property type="evidence" value="ECO:0007669"/>
    <property type="project" value="UniProtKB-KW"/>
</dbReference>
<dbReference type="PANTHER" id="PTHR34992">
    <property type="entry name" value="HYPHAL ANASTAMOSIS-7 PROTEIN"/>
    <property type="match status" value="1"/>
</dbReference>
<evidence type="ECO:0000256" key="5">
    <source>
        <dbReference type="ARBA" id="ARBA00023136"/>
    </source>
</evidence>
<organism evidence="12 13">
    <name type="scientific">Metarhizium rileyi (strain RCEF 4871)</name>
    <name type="common">Nomuraea rileyi</name>
    <dbReference type="NCBI Taxonomy" id="1649241"/>
    <lineage>
        <taxon>Eukaryota</taxon>
        <taxon>Fungi</taxon>
        <taxon>Dikarya</taxon>
        <taxon>Ascomycota</taxon>
        <taxon>Pezizomycotina</taxon>
        <taxon>Sordariomycetes</taxon>
        <taxon>Hypocreomycetidae</taxon>
        <taxon>Hypocreales</taxon>
        <taxon>Clavicipitaceae</taxon>
        <taxon>Metarhizium</taxon>
    </lineage>
</organism>
<evidence type="ECO:0000256" key="3">
    <source>
        <dbReference type="ARBA" id="ARBA00022622"/>
    </source>
</evidence>
<dbReference type="PANTHER" id="PTHR34992:SF5">
    <property type="entry name" value="ANCHORED PROTEIN, PUTATIVE (AFU_ORTHOLOGUE AFUA_6G02800)-RELATED"/>
    <property type="match status" value="1"/>
</dbReference>
<dbReference type="AlphaFoldDB" id="A0A5C6G6J7"/>
<dbReference type="CDD" id="cd21176">
    <property type="entry name" value="LPMO_auxiliary-like"/>
    <property type="match status" value="1"/>
</dbReference>
<feature type="domain" description="Copper acquisition factor BIM1-like" evidence="11">
    <location>
        <begin position="26"/>
        <end position="136"/>
    </location>
</feature>
<name>A0A5C6G6J7_METRR</name>
<evidence type="ECO:0000256" key="1">
    <source>
        <dbReference type="ARBA" id="ARBA00004609"/>
    </source>
</evidence>
<keyword evidence="6" id="KW-0325">Glycoprotein</keyword>
<evidence type="ECO:0000256" key="9">
    <source>
        <dbReference type="SAM" id="Phobius"/>
    </source>
</evidence>
<comment type="caution">
    <text evidence="12">The sequence shown here is derived from an EMBL/GenBank/DDBJ whole genome shotgun (WGS) entry which is preliminary data.</text>
</comment>
<dbReference type="InterPro" id="IPR046530">
    <property type="entry name" value="BIM1-like_dom"/>
</dbReference>
<dbReference type="GO" id="GO:0005886">
    <property type="term" value="C:plasma membrane"/>
    <property type="evidence" value="ECO:0007669"/>
    <property type="project" value="UniProtKB-SubCell"/>
</dbReference>
<evidence type="ECO:0000256" key="7">
    <source>
        <dbReference type="ARBA" id="ARBA00023288"/>
    </source>
</evidence>
<dbReference type="Proteomes" id="UP000317257">
    <property type="component" value="Unassembled WGS sequence"/>
</dbReference>
<sequence length="243" mass="25441">MLTLLTVMTLASSVVNAASPASSDEMGPAAFMWPADRVWSAAADNTAPCGSIALVGNRTNFPMTNGQVAIVDQKEAYSVELGISYKEDPRANNDFTTLIKPDAMAELDKGHMCVNLADPPSSVKPGANATLQIKYIASFDKPETRRSTLALTSHNGGKSTHTPSPTTDASKDSGSGSSGLSGGAIAGIVIGVLAGAALLGGAALFVYRRKQQRLQLLRQKYSARGVKWDGQPRDSNSNRSAEA</sequence>
<dbReference type="InterPro" id="IPR046936">
    <property type="entry name" value="BIM1-like"/>
</dbReference>
<keyword evidence="4 10" id="KW-0732">Signal</keyword>
<dbReference type="Pfam" id="PF20238">
    <property type="entry name" value="BIM1-like_dom"/>
    <property type="match status" value="1"/>
</dbReference>
<evidence type="ECO:0000256" key="2">
    <source>
        <dbReference type="ARBA" id="ARBA00022475"/>
    </source>
</evidence>
<evidence type="ECO:0000256" key="6">
    <source>
        <dbReference type="ARBA" id="ARBA00023180"/>
    </source>
</evidence>
<keyword evidence="9" id="KW-1133">Transmembrane helix</keyword>
<evidence type="ECO:0000256" key="10">
    <source>
        <dbReference type="SAM" id="SignalP"/>
    </source>
</evidence>
<feature type="signal peptide" evidence="10">
    <location>
        <begin position="1"/>
        <end position="17"/>
    </location>
</feature>
<feature type="compositionally biased region" description="Polar residues" evidence="8">
    <location>
        <begin position="151"/>
        <end position="168"/>
    </location>
</feature>
<keyword evidence="7" id="KW-0449">Lipoprotein</keyword>
<proteinExistence type="predicted"/>